<accession>A0A6P4AEX4</accession>
<name>A0A6P4AEX4_ZIZJJ</name>
<organism evidence="1 2">
    <name type="scientific">Ziziphus jujuba</name>
    <name type="common">Chinese jujube</name>
    <name type="synonym">Ziziphus sativa</name>
    <dbReference type="NCBI Taxonomy" id="326968"/>
    <lineage>
        <taxon>Eukaryota</taxon>
        <taxon>Viridiplantae</taxon>
        <taxon>Streptophyta</taxon>
        <taxon>Embryophyta</taxon>
        <taxon>Tracheophyta</taxon>
        <taxon>Spermatophyta</taxon>
        <taxon>Magnoliopsida</taxon>
        <taxon>eudicotyledons</taxon>
        <taxon>Gunneridae</taxon>
        <taxon>Pentapetalae</taxon>
        <taxon>rosids</taxon>
        <taxon>fabids</taxon>
        <taxon>Rosales</taxon>
        <taxon>Rhamnaceae</taxon>
        <taxon>Paliureae</taxon>
        <taxon>Ziziphus</taxon>
    </lineage>
</organism>
<evidence type="ECO:0000313" key="2">
    <source>
        <dbReference type="RefSeq" id="XP_015893071.3"/>
    </source>
</evidence>
<dbReference type="KEGG" id="zju:107427218"/>
<dbReference type="GeneID" id="107427218"/>
<dbReference type="AlphaFoldDB" id="A0A6P4AEX4"/>
<keyword evidence="1" id="KW-1185">Reference proteome</keyword>
<sequence>MCIAVFLWRAHPVYPFLLLLNRDEYHSRPTEPLAWWDGGEILGGRDGLAGGTWLACSRDGRLAFLTNVREVQLIPQAKTRGDIPVLFLKSKKSPMEFAEEVVKDADQYNGFNLILADLCAKTMVYTTNRQKEGEKLVADVLPGIHVLTNARLDSPWPKAQRLRDNFKELVHKYGDGEFPIKEMIEKLMTDTTKDEESPLPHIYSPSREYYLSSIFVDEETNPLGHYGTRSTSAVSVKTNGEVSFYEKYLENEEWKEQTVIYRIEERN</sequence>
<proteinExistence type="predicted"/>
<dbReference type="InterPro" id="IPR008551">
    <property type="entry name" value="TANGO2"/>
</dbReference>
<dbReference type="Pfam" id="PF05742">
    <property type="entry name" value="TANGO2"/>
    <property type="match status" value="1"/>
</dbReference>
<dbReference type="InParanoid" id="A0A6P4AEX4"/>
<protein>
    <submittedName>
        <fullName evidence="2 3">Uncharacterized protein LOC107427218 isoform X1</fullName>
    </submittedName>
</protein>
<dbReference type="Proteomes" id="UP001652623">
    <property type="component" value="Chromosome 9"/>
</dbReference>
<dbReference type="PANTHER" id="PTHR17985:SF16">
    <property type="entry name" value="TRANSPORT_GOLGI ORGANIZATION-LIKE PROTEIN (DUF833)"/>
    <property type="match status" value="1"/>
</dbReference>
<evidence type="ECO:0000313" key="1">
    <source>
        <dbReference type="Proteomes" id="UP001652623"/>
    </source>
</evidence>
<gene>
    <name evidence="2 3" type="primary">LOC107427218</name>
</gene>
<reference evidence="2 3" key="1">
    <citation type="submission" date="2025-05" db="UniProtKB">
        <authorList>
            <consortium name="RefSeq"/>
        </authorList>
    </citation>
    <scope>IDENTIFICATION</scope>
    <source>
        <tissue evidence="2 3">Seedling</tissue>
    </source>
</reference>
<evidence type="ECO:0000313" key="3">
    <source>
        <dbReference type="RefSeq" id="XP_048336679.2"/>
    </source>
</evidence>
<dbReference type="PANTHER" id="PTHR17985">
    <property type="entry name" value="SER/THR-RICH PROTEIN T10 IN DGCR REGION"/>
    <property type="match status" value="1"/>
</dbReference>
<dbReference type="RefSeq" id="XP_015893071.3">
    <property type="nucleotide sequence ID" value="XM_016037585.4"/>
</dbReference>
<dbReference type="FunCoup" id="A0A6P4AEX4">
    <property type="interactions" value="967"/>
</dbReference>
<dbReference type="RefSeq" id="XP_048336679.2">
    <property type="nucleotide sequence ID" value="XM_048480722.2"/>
</dbReference>